<dbReference type="Pfam" id="PF13560">
    <property type="entry name" value="HTH_31"/>
    <property type="match status" value="1"/>
</dbReference>
<gene>
    <name evidence="2" type="ORF">CFH99_12655</name>
</gene>
<dbReference type="InterPro" id="IPR001387">
    <property type="entry name" value="Cro/C1-type_HTH"/>
</dbReference>
<proteinExistence type="predicted"/>
<reference evidence="2 3" key="1">
    <citation type="submission" date="2017-06" db="EMBL/GenBank/DDBJ databases">
        <title>Complete Genome Sequence of the Soil Carbazole-Degrading Bacterium Nocardioides aromaticivorans IC177.</title>
        <authorList>
            <person name="Vejarano F."/>
            <person name="Suzuki-Minakuchi C."/>
            <person name="Ohtsubo Y."/>
            <person name="Tsuda M."/>
            <person name="Okada K."/>
            <person name="Nojiri H."/>
        </authorList>
    </citation>
    <scope>NUCLEOTIDE SEQUENCE [LARGE SCALE GENOMIC DNA]</scope>
    <source>
        <strain evidence="2 3">IC177</strain>
    </source>
</reference>
<protein>
    <recommendedName>
        <fullName evidence="1">HTH cro/C1-type domain-containing protein</fullName>
    </recommendedName>
</protein>
<dbReference type="SUPFAM" id="SSF47413">
    <property type="entry name" value="lambda repressor-like DNA-binding domains"/>
    <property type="match status" value="1"/>
</dbReference>
<dbReference type="EMBL" id="CP022295">
    <property type="protein sequence ID" value="QSR26475.1"/>
    <property type="molecule type" value="Genomic_DNA"/>
</dbReference>
<name>A0ABX7PL60_9ACTN</name>
<evidence type="ECO:0000259" key="1">
    <source>
        <dbReference type="PROSITE" id="PS50943"/>
    </source>
</evidence>
<dbReference type="PROSITE" id="PS50943">
    <property type="entry name" value="HTH_CROC1"/>
    <property type="match status" value="1"/>
</dbReference>
<dbReference type="InterPro" id="IPR011990">
    <property type="entry name" value="TPR-like_helical_dom_sf"/>
</dbReference>
<accession>A0ABX7PL60</accession>
<evidence type="ECO:0000313" key="3">
    <source>
        <dbReference type="Proteomes" id="UP000662818"/>
    </source>
</evidence>
<dbReference type="CDD" id="cd00093">
    <property type="entry name" value="HTH_XRE"/>
    <property type="match status" value="1"/>
</dbReference>
<feature type="domain" description="HTH cro/C1-type" evidence="1">
    <location>
        <begin position="16"/>
        <end position="71"/>
    </location>
</feature>
<evidence type="ECO:0000313" key="2">
    <source>
        <dbReference type="EMBL" id="QSR26475.1"/>
    </source>
</evidence>
<dbReference type="InterPro" id="IPR027417">
    <property type="entry name" value="P-loop_NTPase"/>
</dbReference>
<dbReference type="SMART" id="SM00530">
    <property type="entry name" value="HTH_XRE"/>
    <property type="match status" value="1"/>
</dbReference>
<dbReference type="Pfam" id="PF25872">
    <property type="entry name" value="HTH_77"/>
    <property type="match status" value="1"/>
</dbReference>
<dbReference type="Gene3D" id="3.40.50.300">
    <property type="entry name" value="P-loop containing nucleotide triphosphate hydrolases"/>
    <property type="match status" value="1"/>
</dbReference>
<dbReference type="InterPro" id="IPR049945">
    <property type="entry name" value="AAA_22"/>
</dbReference>
<dbReference type="InterPro" id="IPR010982">
    <property type="entry name" value="Lambda_DNA-bd_dom_sf"/>
</dbReference>
<sequence>MPAVGQTGDEGFGAALRRLRLRGSLTQEELAERAGLSVKAVSALERGERRRPYPHTVRALADALGLAEEERGELAESVPRRAQPLPAGYDDRTGAVTAPATPLIGREAELVRLTSLVESGARLVTVTGPGGVGKTRVALAALERLAPSYDRALGVDLAVVRDPAGVLPQLAAAIDLPERGAGDVMARLVASLAGRHVLVLLDNFEQVLGAAVAVADLLARCPGLVVVVTSRAALRVRSERELGLAPLPLPSSDDRDDVAAAGAVQLFLDRVEAAGASLQVDHDNAPVVAAICRQLDGLPLALELAAAGIRLLPPAALLARLAQHAAPPGPRDLAERQRTMGAALDWSLDLVTPSDAAVFERLATFTGSFTVDAAAAVAGVDDVLGPLTVLVDHSLVSRVDTIDDEARFRLLEPMRQYAGQRLPAADGAAASDRHAHWFHARALAADLALRGPALRTELDRLAQDHANLRTAHLRLVDQDRGDQAAELAGSTWLYLALRGHAREGLDWLARPEGAGSDTAQARRLIGRMGLQFATGDIAGMRQSATAAVPVARRVGDAGIAAEAATLAGHAAVFVGALDEARTLLDDALAGAVREQLAWIEAHTLVALGQLALVRSDLAEAGRVLGRALGIARDLRNDFTLVTCLTRSATVTALRGDAAATADLLAESIGRALDARMSWPLSYSLPAMAGVAVRVGDARAAAVLLAASASLSVADAVDPRFPVSRELAEQDLASARDRLGEALFAEAWQAGRTASAHDLAELVDDVTRRARG</sequence>
<dbReference type="Pfam" id="PF13401">
    <property type="entry name" value="AAA_22"/>
    <property type="match status" value="1"/>
</dbReference>
<dbReference type="Gene3D" id="1.25.40.10">
    <property type="entry name" value="Tetratricopeptide repeat domain"/>
    <property type="match status" value="1"/>
</dbReference>
<dbReference type="SUPFAM" id="SSF52540">
    <property type="entry name" value="P-loop containing nucleoside triphosphate hydrolases"/>
    <property type="match status" value="1"/>
</dbReference>
<dbReference type="Proteomes" id="UP000662818">
    <property type="component" value="Chromosome"/>
</dbReference>
<dbReference type="PANTHER" id="PTHR47691:SF3">
    <property type="entry name" value="HTH-TYPE TRANSCRIPTIONAL REGULATOR RV0890C-RELATED"/>
    <property type="match status" value="1"/>
</dbReference>
<keyword evidence="3" id="KW-1185">Reference proteome</keyword>
<dbReference type="InterPro" id="IPR058852">
    <property type="entry name" value="HTH_77"/>
</dbReference>
<dbReference type="Gene3D" id="1.10.260.40">
    <property type="entry name" value="lambda repressor-like DNA-binding domains"/>
    <property type="match status" value="1"/>
</dbReference>
<organism evidence="2 3">
    <name type="scientific">Nocardioides aromaticivorans</name>
    <dbReference type="NCBI Taxonomy" id="200618"/>
    <lineage>
        <taxon>Bacteria</taxon>
        <taxon>Bacillati</taxon>
        <taxon>Actinomycetota</taxon>
        <taxon>Actinomycetes</taxon>
        <taxon>Propionibacteriales</taxon>
        <taxon>Nocardioidaceae</taxon>
        <taxon>Nocardioides</taxon>
    </lineage>
</organism>
<dbReference type="PRINTS" id="PR00364">
    <property type="entry name" value="DISEASERSIST"/>
</dbReference>
<dbReference type="PANTHER" id="PTHR47691">
    <property type="entry name" value="REGULATOR-RELATED"/>
    <property type="match status" value="1"/>
</dbReference>